<feature type="active site" description="Charge relay system; for autoendoproteolytic cleavage activity" evidence="12">
    <location>
        <position position="241"/>
    </location>
</feature>
<comment type="subcellular location">
    <subcellularLocation>
        <location evidence="12">Cell membrane</location>
        <topology evidence="12">Peripheral membrane protein</topology>
    </subcellularLocation>
</comment>
<sequence length="278" mass="31453">MLLNSPSFQRLSSALFRKITRIKTPWFKNLFIAQFAKIYKISWQDYERQSPEQFINFNDFFTRELKDGARPISDAAIVSPADGKIAACGKIDQTQFIHAKGHHFTLESLIADPELAKAFKDGSFATIYLSPRDYHRIHMPVEGQLLRTIHIPGKLHSVSLKTAEKIPALFAENERHVSLFETPYGKMIVILVGAINVSSIETVWSGTITPPYGKLLQYSDYQAEGISLKKGEEMGRFNMGSTAIVITEQGDLTLDSQLKEYQPIKLGEPLFHLQEESF</sequence>
<keyword evidence="8 12" id="KW-0594">Phospholipid biosynthesis</keyword>
<feature type="site" description="Cleavage (non-hydrolytic); by autocatalysis" evidence="12">
    <location>
        <begin position="240"/>
        <end position="241"/>
    </location>
</feature>
<feature type="active site" description="Charge relay system; for autoendoproteolytic cleavage activity" evidence="12">
    <location>
        <position position="82"/>
    </location>
</feature>
<evidence type="ECO:0000256" key="10">
    <source>
        <dbReference type="ARBA" id="ARBA00023264"/>
    </source>
</evidence>
<evidence type="ECO:0000256" key="6">
    <source>
        <dbReference type="ARBA" id="ARBA00023136"/>
    </source>
</evidence>
<comment type="function">
    <text evidence="12">Catalyzes the formation of phosphatidylethanolamine (PtdEtn) from phosphatidylserine (PtdSer).</text>
</comment>
<reference evidence="14" key="1">
    <citation type="submission" date="2018-05" db="EMBL/GenBank/DDBJ databases">
        <title>Ignatzschineria dubaiensis sp. nov., isolated from necrotic foot tissues of dromedaries (Camelus dromedarius) and associated maggots in Dubai, United Arab Emirates.</title>
        <authorList>
            <person name="Tsang C.C."/>
            <person name="Tang J.Y.M."/>
            <person name="Fong J.Y.H."/>
            <person name="Kinne J."/>
            <person name="Lee H.H."/>
            <person name="Joseph M."/>
            <person name="Jose S."/>
            <person name="Schuster R.K."/>
            <person name="Tang Y."/>
            <person name="Sivakumar S."/>
            <person name="Chen J.H.K."/>
            <person name="Teng J.L.L."/>
            <person name="Lau S.K.P."/>
            <person name="Wernery U."/>
            <person name="Woo P.C.Y."/>
        </authorList>
    </citation>
    <scope>NUCLEOTIDE SEQUENCE [LARGE SCALE GENOMIC DNA]</scope>
    <source>
        <strain evidence="14">UAE-HKU58</strain>
    </source>
</reference>
<evidence type="ECO:0000256" key="1">
    <source>
        <dbReference type="ARBA" id="ARBA00005189"/>
    </source>
</evidence>
<evidence type="ECO:0000256" key="12">
    <source>
        <dbReference type="HAMAP-Rule" id="MF_00662"/>
    </source>
</evidence>
<name>A0ABX5KY99_9GAMM</name>
<keyword evidence="3 12" id="KW-0444">Lipid biosynthesis</keyword>
<dbReference type="NCBIfam" id="TIGR00163">
    <property type="entry name" value="PS_decarb"/>
    <property type="match status" value="1"/>
</dbReference>
<feature type="active site" description="Charge relay system; for autoendoproteolytic cleavage activity" evidence="12">
    <location>
        <position position="138"/>
    </location>
</feature>
<evidence type="ECO:0000256" key="8">
    <source>
        <dbReference type="ARBA" id="ARBA00023209"/>
    </source>
</evidence>
<feature type="modified residue" description="Pyruvic acid (Ser); by autocatalysis" evidence="12">
    <location>
        <position position="241"/>
    </location>
</feature>
<dbReference type="Pfam" id="PF02666">
    <property type="entry name" value="PS_Dcarbxylase"/>
    <property type="match status" value="1"/>
</dbReference>
<keyword evidence="7 12" id="KW-0865">Zymogen</keyword>
<protein>
    <recommendedName>
        <fullName evidence="12">Phosphatidylserine decarboxylase proenzyme</fullName>
        <ecNumber evidence="12">4.1.1.65</ecNumber>
    </recommendedName>
    <component>
        <recommendedName>
            <fullName evidence="12">Phosphatidylserine decarboxylase alpha chain</fullName>
        </recommendedName>
    </component>
    <component>
        <recommendedName>
            <fullName evidence="12">Phosphatidylserine decarboxylase beta chain</fullName>
        </recommendedName>
    </component>
</protein>
<dbReference type="EC" id="4.1.1.65" evidence="12"/>
<dbReference type="Proteomes" id="UP000245217">
    <property type="component" value="Unassembled WGS sequence"/>
</dbReference>
<dbReference type="PANTHER" id="PTHR10067:SF6">
    <property type="entry name" value="PHOSPHATIDYLSERINE DECARBOXYLASE PROENZYME, MITOCHONDRIAL"/>
    <property type="match status" value="1"/>
</dbReference>
<comment type="PTM">
    <text evidence="12">Is synthesized initially as an inactive proenzyme. Formation of the active enzyme involves a self-maturation process in which the active site pyruvoyl group is generated from an internal serine residue via an autocatalytic post-translational modification. Two non-identical subunits are generated from the proenzyme in this reaction, and the pyruvate is formed at the N-terminus of the alpha chain, which is derived from the carboxyl end of the proenzyme. The autoendoproteolytic cleavage occurs by a canonical serine protease mechanism, in which the side chain hydroxyl group of the serine supplies its oxygen atom to form the C-terminus of the beta chain, while the remainder of the serine residue undergoes an oxidative deamination to produce ammonia and the pyruvoyl prosthetic group on the alpha chain. During this reaction, the Ser that is part of the protease active site of the proenzyme becomes the pyruvoyl prosthetic group, which constitutes an essential element of the active site of the mature decarboxylase.</text>
</comment>
<keyword evidence="5 12" id="KW-0443">Lipid metabolism</keyword>
<evidence type="ECO:0000256" key="11">
    <source>
        <dbReference type="ARBA" id="ARBA00023317"/>
    </source>
</evidence>
<evidence type="ECO:0000313" key="13">
    <source>
        <dbReference type="EMBL" id="PWD90583.1"/>
    </source>
</evidence>
<comment type="catalytic activity">
    <reaction evidence="12">
        <text>a 1,2-diacyl-sn-glycero-3-phospho-L-serine + H(+) = a 1,2-diacyl-sn-glycero-3-phosphoethanolamine + CO2</text>
        <dbReference type="Rhea" id="RHEA:20828"/>
        <dbReference type="ChEBI" id="CHEBI:15378"/>
        <dbReference type="ChEBI" id="CHEBI:16526"/>
        <dbReference type="ChEBI" id="CHEBI:57262"/>
        <dbReference type="ChEBI" id="CHEBI:64612"/>
        <dbReference type="EC" id="4.1.1.65"/>
    </reaction>
</comment>
<dbReference type="InterPro" id="IPR003817">
    <property type="entry name" value="PS_Dcarbxylase"/>
</dbReference>
<evidence type="ECO:0000256" key="9">
    <source>
        <dbReference type="ARBA" id="ARBA00023239"/>
    </source>
</evidence>
<dbReference type="EMBL" id="QEWV01000009">
    <property type="protein sequence ID" value="PWD90583.1"/>
    <property type="molecule type" value="Genomic_DNA"/>
</dbReference>
<keyword evidence="10 12" id="KW-1208">Phospholipid metabolism</keyword>
<keyword evidence="9 12" id="KW-0456">Lyase</keyword>
<dbReference type="PANTHER" id="PTHR10067">
    <property type="entry name" value="PHOSPHATIDYLSERINE DECARBOXYLASE"/>
    <property type="match status" value="1"/>
</dbReference>
<comment type="similarity">
    <text evidence="12">Belongs to the phosphatidylserine decarboxylase family. PSD-B subfamily. Prokaryotic type I sub-subfamily.</text>
</comment>
<evidence type="ECO:0000313" key="14">
    <source>
        <dbReference type="Proteomes" id="UP000245217"/>
    </source>
</evidence>
<proteinExistence type="inferred from homology"/>
<evidence type="ECO:0000256" key="5">
    <source>
        <dbReference type="ARBA" id="ARBA00023098"/>
    </source>
</evidence>
<feature type="chain" id="PRO_5044938051" description="Phosphatidylserine decarboxylase alpha chain" evidence="12">
    <location>
        <begin position="241"/>
        <end position="278"/>
    </location>
</feature>
<organism evidence="13 14">
    <name type="scientific">Ignatzschineria cameli</name>
    <dbReference type="NCBI Taxonomy" id="2182793"/>
    <lineage>
        <taxon>Bacteria</taxon>
        <taxon>Pseudomonadati</taxon>
        <taxon>Pseudomonadota</taxon>
        <taxon>Gammaproteobacteria</taxon>
        <taxon>Cardiobacteriales</taxon>
        <taxon>Ignatzschineriaceae</taxon>
        <taxon>Ignatzschineria</taxon>
    </lineage>
</organism>
<comment type="pathway">
    <text evidence="12">Phospholipid metabolism; phosphatidylethanolamine biosynthesis; phosphatidylethanolamine from CDP-diacylglycerol: step 2/2.</text>
</comment>
<keyword evidence="2 12" id="KW-1003">Cell membrane</keyword>
<comment type="caution">
    <text evidence="13">The sequence shown here is derived from an EMBL/GenBank/DDBJ whole genome shotgun (WGS) entry which is preliminary data.</text>
</comment>
<comment type="cofactor">
    <cofactor evidence="12">
        <name>pyruvate</name>
        <dbReference type="ChEBI" id="CHEBI:15361"/>
    </cofactor>
    <text evidence="12">Binds 1 pyruvoyl group covalently per subunit.</text>
</comment>
<comment type="subunit">
    <text evidence="12">Heterodimer of a large membrane-associated beta subunit and a small pyruvoyl-containing alpha subunit.</text>
</comment>
<gene>
    <name evidence="12 13" type="primary">psd</name>
    <name evidence="13" type="ORF">DC078_08555</name>
</gene>
<keyword evidence="6 12" id="KW-0472">Membrane</keyword>
<evidence type="ECO:0000256" key="4">
    <source>
        <dbReference type="ARBA" id="ARBA00022793"/>
    </source>
</evidence>
<evidence type="ECO:0000256" key="3">
    <source>
        <dbReference type="ARBA" id="ARBA00022516"/>
    </source>
</evidence>
<feature type="chain" id="PRO_5044938050" description="Phosphatidylserine decarboxylase beta chain" evidence="12">
    <location>
        <begin position="1"/>
        <end position="240"/>
    </location>
</feature>
<keyword evidence="14" id="KW-1185">Reference proteome</keyword>
<comment type="pathway">
    <text evidence="1">Lipid metabolism.</text>
</comment>
<dbReference type="RefSeq" id="WP_109202126.1">
    <property type="nucleotide sequence ID" value="NZ_QEWS01000010.1"/>
</dbReference>
<evidence type="ECO:0000256" key="7">
    <source>
        <dbReference type="ARBA" id="ARBA00023145"/>
    </source>
</evidence>
<dbReference type="InterPro" id="IPR033178">
    <property type="entry name" value="PSD_type1_pro"/>
</dbReference>
<feature type="active site" description="Schiff-base intermediate with substrate; via pyruvic acid; for decarboxylase activity" evidence="12">
    <location>
        <position position="241"/>
    </location>
</feature>
<keyword evidence="11 12" id="KW-0670">Pyruvate</keyword>
<dbReference type="HAMAP" id="MF_00662">
    <property type="entry name" value="PS_decarb_PSD_B_type1"/>
    <property type="match status" value="1"/>
</dbReference>
<dbReference type="InterPro" id="IPR033177">
    <property type="entry name" value="PSD-B"/>
</dbReference>
<accession>A0ABX5KY99</accession>
<evidence type="ECO:0000256" key="2">
    <source>
        <dbReference type="ARBA" id="ARBA00022475"/>
    </source>
</evidence>
<keyword evidence="4 12" id="KW-0210">Decarboxylase</keyword>